<dbReference type="InterPro" id="IPR040234">
    <property type="entry name" value="QC/QCL"/>
</dbReference>
<keyword evidence="3" id="KW-0732">Signal</keyword>
<keyword evidence="1" id="KW-0808">Transferase</keyword>
<keyword evidence="2" id="KW-0012">Acyltransferase</keyword>
<sequence length="401" mass="44900">MLFLLSSPVLFPLILHFLSLLPPTSARQDRSAPRDIHALSADHLRYLAEADPPEWEGTVEGHLGKLLIPRPVGSKNSTLVQNYISSVFKRLGWHEEQNPFKSETPIGELDFTNLIYTFDPDAPRKIIIAAHFDSKYFPDYPANQFIGATDSAAPCSFMLDLAEAMTPLLQSRRDRLRNGTGILRDGFDEEDAGETTLQLLFLDGEEAFKDWTNTDSIYGARHLAHKWSESFLPPTHPLSLSARRFDPTPSVLSTIDVLVLLDLLGHRSPRIHSYYRETDWLHGLMSSADKRLREAGLVEVESGEEGWFSENRYGPGMIGDDHVPFNQRGVSVLHVISNPFPNVWHSLGDDASALSVPAMNRWNKILRVFTAEYLGLAPESSASSGKRIPEDGEARRSADEL</sequence>
<evidence type="ECO:0000259" key="5">
    <source>
        <dbReference type="Pfam" id="PF04389"/>
    </source>
</evidence>
<organism evidence="6 7">
    <name type="scientific">Dioszegia hungarica</name>
    <dbReference type="NCBI Taxonomy" id="4972"/>
    <lineage>
        <taxon>Eukaryota</taxon>
        <taxon>Fungi</taxon>
        <taxon>Dikarya</taxon>
        <taxon>Basidiomycota</taxon>
        <taxon>Agaricomycotina</taxon>
        <taxon>Tremellomycetes</taxon>
        <taxon>Tremellales</taxon>
        <taxon>Bulleribasidiaceae</taxon>
        <taxon>Dioszegia</taxon>
    </lineage>
</organism>
<feature type="domain" description="Peptidase M28" evidence="5">
    <location>
        <begin position="113"/>
        <end position="368"/>
    </location>
</feature>
<dbReference type="AlphaFoldDB" id="A0AA38H4N2"/>
<feature type="compositionally biased region" description="Basic and acidic residues" evidence="4">
    <location>
        <begin position="387"/>
        <end position="401"/>
    </location>
</feature>
<dbReference type="EMBL" id="JAKWFO010000014">
    <property type="protein sequence ID" value="KAI9632546.1"/>
    <property type="molecule type" value="Genomic_DNA"/>
</dbReference>
<feature type="chain" id="PRO_5041486159" description="Peptide hydrolase" evidence="3">
    <location>
        <begin position="27"/>
        <end position="401"/>
    </location>
</feature>
<dbReference type="GeneID" id="77727229"/>
<evidence type="ECO:0000256" key="1">
    <source>
        <dbReference type="ARBA" id="ARBA00022679"/>
    </source>
</evidence>
<feature type="region of interest" description="Disordered" evidence="4">
    <location>
        <begin position="380"/>
        <end position="401"/>
    </location>
</feature>
<feature type="signal peptide" evidence="3">
    <location>
        <begin position="1"/>
        <end position="26"/>
    </location>
</feature>
<dbReference type="Gene3D" id="3.40.630.10">
    <property type="entry name" value="Zn peptidases"/>
    <property type="match status" value="1"/>
</dbReference>
<comment type="caution">
    <text evidence="6">The sequence shown here is derived from an EMBL/GenBank/DDBJ whole genome shotgun (WGS) entry which is preliminary data.</text>
</comment>
<dbReference type="PANTHER" id="PTHR12283">
    <property type="entry name" value="GLUTAMINYL-PEPTIDE CYCLOTRANSFERASE"/>
    <property type="match status" value="1"/>
</dbReference>
<keyword evidence="3" id="KW-0479">Metal-binding</keyword>
<protein>
    <recommendedName>
        <fullName evidence="3">Peptide hydrolase</fullName>
        <ecNumber evidence="3">3.4.-.-</ecNumber>
    </recommendedName>
</protein>
<evidence type="ECO:0000256" key="3">
    <source>
        <dbReference type="RuleBase" id="RU361240"/>
    </source>
</evidence>
<evidence type="ECO:0000256" key="2">
    <source>
        <dbReference type="ARBA" id="ARBA00023315"/>
    </source>
</evidence>
<accession>A0AA38H4N2</accession>
<reference evidence="6" key="1">
    <citation type="journal article" date="2022" name="G3 (Bethesda)">
        <title>High quality genome of the basidiomycete yeast Dioszegia hungarica PDD-24b-2 isolated from cloud water.</title>
        <authorList>
            <person name="Jarrige D."/>
            <person name="Haridas S."/>
            <person name="Bleykasten-Grosshans C."/>
            <person name="Joly M."/>
            <person name="Nadalig T."/>
            <person name="Sancelme M."/>
            <person name="Vuilleumier S."/>
            <person name="Grigoriev I.V."/>
            <person name="Amato P."/>
            <person name="Bringel F."/>
        </authorList>
    </citation>
    <scope>NUCLEOTIDE SEQUENCE</scope>
    <source>
        <strain evidence="6">PDD-24b-2</strain>
    </source>
</reference>
<dbReference type="GO" id="GO:0016603">
    <property type="term" value="F:glutaminyl-peptide cyclotransferase activity"/>
    <property type="evidence" value="ECO:0007669"/>
    <property type="project" value="InterPro"/>
</dbReference>
<keyword evidence="3" id="KW-0862">Zinc</keyword>
<dbReference type="FunFam" id="3.40.630.10:FF:000081">
    <property type="entry name" value="Peptide hydrolase"/>
    <property type="match status" value="1"/>
</dbReference>
<keyword evidence="7" id="KW-1185">Reference proteome</keyword>
<dbReference type="PANTHER" id="PTHR12283:SF6">
    <property type="entry name" value="GLUTAMINYL-PEPTIDE CYCLOTRANSFERASE-RELATED"/>
    <property type="match status" value="1"/>
</dbReference>
<dbReference type="CDD" id="cd03880">
    <property type="entry name" value="M28_QC_like"/>
    <property type="match status" value="1"/>
</dbReference>
<dbReference type="Proteomes" id="UP001164286">
    <property type="component" value="Unassembled WGS sequence"/>
</dbReference>
<dbReference type="GO" id="GO:0008270">
    <property type="term" value="F:zinc ion binding"/>
    <property type="evidence" value="ECO:0007669"/>
    <property type="project" value="TreeGrafter"/>
</dbReference>
<dbReference type="RefSeq" id="XP_052942323.1">
    <property type="nucleotide sequence ID" value="XM_053088024.1"/>
</dbReference>
<name>A0AA38H4N2_9TREE</name>
<dbReference type="InterPro" id="IPR007484">
    <property type="entry name" value="Peptidase_M28"/>
</dbReference>
<dbReference type="EC" id="3.4.-.-" evidence="3"/>
<dbReference type="Pfam" id="PF04389">
    <property type="entry name" value="Peptidase_M28"/>
    <property type="match status" value="1"/>
</dbReference>
<evidence type="ECO:0000313" key="6">
    <source>
        <dbReference type="EMBL" id="KAI9632546.1"/>
    </source>
</evidence>
<dbReference type="GO" id="GO:0008233">
    <property type="term" value="F:peptidase activity"/>
    <property type="evidence" value="ECO:0007669"/>
    <property type="project" value="UniProtKB-KW"/>
</dbReference>
<gene>
    <name evidence="6" type="ORF">MKK02DRAFT_30333</name>
</gene>
<dbReference type="GO" id="GO:0006508">
    <property type="term" value="P:proteolysis"/>
    <property type="evidence" value="ECO:0007669"/>
    <property type="project" value="UniProtKB-KW"/>
</dbReference>
<keyword evidence="3" id="KW-0645">Protease</keyword>
<evidence type="ECO:0000256" key="4">
    <source>
        <dbReference type="SAM" id="MobiDB-lite"/>
    </source>
</evidence>
<keyword evidence="3" id="KW-0378">Hydrolase</keyword>
<dbReference type="SUPFAM" id="SSF53187">
    <property type="entry name" value="Zn-dependent exopeptidases"/>
    <property type="match status" value="1"/>
</dbReference>
<comment type="similarity">
    <text evidence="3">Belongs to the peptidase M28 family.</text>
</comment>
<proteinExistence type="inferred from homology"/>
<evidence type="ECO:0000313" key="7">
    <source>
        <dbReference type="Proteomes" id="UP001164286"/>
    </source>
</evidence>
<dbReference type="InterPro" id="IPR037457">
    <property type="entry name" value="M28_QC"/>
</dbReference>